<dbReference type="GO" id="GO:0006355">
    <property type="term" value="P:regulation of DNA-templated transcription"/>
    <property type="evidence" value="ECO:0007669"/>
    <property type="project" value="InterPro"/>
</dbReference>
<proteinExistence type="predicted"/>
<gene>
    <name evidence="3" type="ORF">Taro_010626</name>
</gene>
<organism evidence="3 4">
    <name type="scientific">Colocasia esculenta</name>
    <name type="common">Wild taro</name>
    <name type="synonym">Arum esculentum</name>
    <dbReference type="NCBI Taxonomy" id="4460"/>
    <lineage>
        <taxon>Eukaryota</taxon>
        <taxon>Viridiplantae</taxon>
        <taxon>Streptophyta</taxon>
        <taxon>Embryophyta</taxon>
        <taxon>Tracheophyta</taxon>
        <taxon>Spermatophyta</taxon>
        <taxon>Magnoliopsida</taxon>
        <taxon>Liliopsida</taxon>
        <taxon>Araceae</taxon>
        <taxon>Aroideae</taxon>
        <taxon>Colocasieae</taxon>
        <taxon>Colocasia</taxon>
    </lineage>
</organism>
<sequence length="99" mass="11310">MRSRSTAEAAVGRAVQRWRRAMQPWRAAGLSGKERRRQLLRRGTVGDLERKFRELRALVPGGESLRADQLFQRTACYILHLRTQVHLLQALSQLYGGAP</sequence>
<reference evidence="3" key="1">
    <citation type="submission" date="2017-07" db="EMBL/GenBank/DDBJ databases">
        <title>Taro Niue Genome Assembly and Annotation.</title>
        <authorList>
            <person name="Atibalentja N."/>
            <person name="Keating K."/>
            <person name="Fields C.J."/>
        </authorList>
    </citation>
    <scope>NUCLEOTIDE SEQUENCE</scope>
    <source>
        <strain evidence="3">Niue_2</strain>
        <tissue evidence="3">Leaf</tissue>
    </source>
</reference>
<dbReference type="OrthoDB" id="1363133at2759"/>
<keyword evidence="2" id="KW-0804">Transcription</keyword>
<evidence type="ECO:0000313" key="3">
    <source>
        <dbReference type="EMBL" id="MQL78232.1"/>
    </source>
</evidence>
<comment type="caution">
    <text evidence="3">The sequence shown here is derived from an EMBL/GenBank/DDBJ whole genome shotgun (WGS) entry which is preliminary data.</text>
</comment>
<accession>A0A843TZI4</accession>
<dbReference type="EMBL" id="NMUH01000388">
    <property type="protein sequence ID" value="MQL78232.1"/>
    <property type="molecule type" value="Genomic_DNA"/>
</dbReference>
<protein>
    <submittedName>
        <fullName evidence="3">Uncharacterized protein</fullName>
    </submittedName>
</protein>
<dbReference type="InterPro" id="IPR044660">
    <property type="entry name" value="IBH1-like"/>
</dbReference>
<evidence type="ECO:0000256" key="2">
    <source>
        <dbReference type="ARBA" id="ARBA00023163"/>
    </source>
</evidence>
<keyword evidence="1" id="KW-0805">Transcription regulation</keyword>
<dbReference type="AlphaFoldDB" id="A0A843TZI4"/>
<name>A0A843TZI4_COLES</name>
<evidence type="ECO:0000256" key="1">
    <source>
        <dbReference type="ARBA" id="ARBA00023015"/>
    </source>
</evidence>
<keyword evidence="4" id="KW-1185">Reference proteome</keyword>
<dbReference type="PANTHER" id="PTHR33124:SF9">
    <property type="entry name" value="TRANSCRIPTION FACTOR"/>
    <property type="match status" value="1"/>
</dbReference>
<dbReference type="PANTHER" id="PTHR33124">
    <property type="entry name" value="TRANSCRIPTION FACTOR IBH1-LIKE 1"/>
    <property type="match status" value="1"/>
</dbReference>
<dbReference type="Proteomes" id="UP000652761">
    <property type="component" value="Unassembled WGS sequence"/>
</dbReference>
<evidence type="ECO:0000313" key="4">
    <source>
        <dbReference type="Proteomes" id="UP000652761"/>
    </source>
</evidence>